<dbReference type="STRING" id="429701.A0A2G9GV77"/>
<reference evidence="2" key="1">
    <citation type="journal article" date="2018" name="Gigascience">
        <title>Genome assembly of the Pink Ipe (Handroanthus impetiginosus, Bignoniaceae), a highly valued, ecologically keystone Neotropical timber forest tree.</title>
        <authorList>
            <person name="Silva-Junior O.B."/>
            <person name="Grattapaglia D."/>
            <person name="Novaes E."/>
            <person name="Collevatti R.G."/>
        </authorList>
    </citation>
    <scope>NUCLEOTIDE SEQUENCE [LARGE SCALE GENOMIC DNA]</scope>
    <source>
        <strain evidence="2">cv. UFG-1</strain>
    </source>
</reference>
<dbReference type="EMBL" id="NKXS01003586">
    <property type="protein sequence ID" value="PIN09186.1"/>
    <property type="molecule type" value="Genomic_DNA"/>
</dbReference>
<dbReference type="PANTHER" id="PTHR35218:SF7">
    <property type="entry name" value="ENDONUCLEASE_EXONUCLEASE_PHOSPHATASE"/>
    <property type="match status" value="1"/>
</dbReference>
<comment type="caution">
    <text evidence="1">The sequence shown here is derived from an EMBL/GenBank/DDBJ whole genome shotgun (WGS) entry which is preliminary data.</text>
</comment>
<dbReference type="PANTHER" id="PTHR35218">
    <property type="entry name" value="RNASE H DOMAIN-CONTAINING PROTEIN"/>
    <property type="match status" value="1"/>
</dbReference>
<gene>
    <name evidence="1" type="ORF">CDL12_18232</name>
</gene>
<keyword evidence="2" id="KW-1185">Reference proteome</keyword>
<name>A0A2G9GV77_9LAMI</name>
<dbReference type="AlphaFoldDB" id="A0A2G9GV77"/>
<organism evidence="1 2">
    <name type="scientific">Handroanthus impetiginosus</name>
    <dbReference type="NCBI Taxonomy" id="429701"/>
    <lineage>
        <taxon>Eukaryota</taxon>
        <taxon>Viridiplantae</taxon>
        <taxon>Streptophyta</taxon>
        <taxon>Embryophyta</taxon>
        <taxon>Tracheophyta</taxon>
        <taxon>Spermatophyta</taxon>
        <taxon>Magnoliopsida</taxon>
        <taxon>eudicotyledons</taxon>
        <taxon>Gunneridae</taxon>
        <taxon>Pentapetalae</taxon>
        <taxon>asterids</taxon>
        <taxon>lamiids</taxon>
        <taxon>Lamiales</taxon>
        <taxon>Bignoniaceae</taxon>
        <taxon>Crescentiina</taxon>
        <taxon>Tabebuia alliance</taxon>
        <taxon>Handroanthus</taxon>
    </lineage>
</organism>
<proteinExistence type="predicted"/>
<dbReference type="OrthoDB" id="913635at2759"/>
<accession>A0A2G9GV77</accession>
<sequence length="269" mass="30463">MVLGGYLSDPMKCLAWNCQRAAHSSTRDVLRALILKHKHDILFLCKTKLSSPKSLLFLLSSLSFSNHSVVPLAGRVGGIYLAWFDHNLTTLHCPSVHAQKLLFWDSMQSIAVNLNDPWLAIGDFNDIDNQLEKRGGSGYASSSSGGLQAEMDNLNLNNKRFSASNIRKRLDRAIANEQWLTTFPHASKFHLIAVKLDHKLILLDTDELEVLLRREGELWYQKSRLNWHQFGDANSSFLEKVEDLKTRDLVGDQLEDLLVIVEESIIIIN</sequence>
<evidence type="ECO:0008006" key="3">
    <source>
        <dbReference type="Google" id="ProtNLM"/>
    </source>
</evidence>
<dbReference type="Gene3D" id="3.60.10.10">
    <property type="entry name" value="Endonuclease/exonuclease/phosphatase"/>
    <property type="match status" value="1"/>
</dbReference>
<dbReference type="InterPro" id="IPR036691">
    <property type="entry name" value="Endo/exonu/phosph_ase_sf"/>
</dbReference>
<protein>
    <recommendedName>
        <fullName evidence="3">Endonuclease/exonuclease/phosphatase domain-containing protein</fullName>
    </recommendedName>
</protein>
<evidence type="ECO:0000313" key="1">
    <source>
        <dbReference type="EMBL" id="PIN09186.1"/>
    </source>
</evidence>
<dbReference type="Proteomes" id="UP000231279">
    <property type="component" value="Unassembled WGS sequence"/>
</dbReference>
<dbReference type="SUPFAM" id="SSF56219">
    <property type="entry name" value="DNase I-like"/>
    <property type="match status" value="1"/>
</dbReference>
<evidence type="ECO:0000313" key="2">
    <source>
        <dbReference type="Proteomes" id="UP000231279"/>
    </source>
</evidence>